<name>A0A7S0GLW1_9STRA</name>
<keyword evidence="4" id="KW-0732">Signal</keyword>
<keyword evidence="2" id="KW-0249">Electron transport</keyword>
<keyword evidence="3" id="KW-1015">Disulfide bond</keyword>
<sequence>MTNPLFMVAILLLLTKQGMGAGVGSQCAFTPNSRIRMRNPLSVINSSSSITRSQQTITTRPGINFQTSTSSLPKLSLTQLQMAGKVVGKSGGKMITTPNSFSDLVLFDLKNDSETASTTAAPVQLVYFSAAWCGPCRLTHPVVKDIGKEFASKINVYEINTDDMPDTAESQGVVSIPTIQLYSGGVLKDTIIGCVAKNVLAASVAKLLEEVALNE</sequence>
<accession>A0A7S0GLW1</accession>
<reference evidence="6" key="1">
    <citation type="submission" date="2021-01" db="EMBL/GenBank/DDBJ databases">
        <authorList>
            <person name="Corre E."/>
            <person name="Pelletier E."/>
            <person name="Niang G."/>
            <person name="Scheremetjew M."/>
            <person name="Finn R."/>
            <person name="Kale V."/>
            <person name="Holt S."/>
            <person name="Cochrane G."/>
            <person name="Meng A."/>
            <person name="Brown T."/>
            <person name="Cohen L."/>
        </authorList>
    </citation>
    <scope>NUCLEOTIDE SEQUENCE</scope>
    <source>
        <strain evidence="6">CCAP1064/1</strain>
    </source>
</reference>
<dbReference type="PANTHER" id="PTHR45663">
    <property type="entry name" value="GEO12009P1"/>
    <property type="match status" value="1"/>
</dbReference>
<evidence type="ECO:0000256" key="2">
    <source>
        <dbReference type="ARBA" id="ARBA00022982"/>
    </source>
</evidence>
<feature type="chain" id="PRO_5030906786" description="Thioredoxin domain-containing protein" evidence="4">
    <location>
        <begin position="21"/>
        <end position="215"/>
    </location>
</feature>
<feature type="domain" description="Thioredoxin" evidence="5">
    <location>
        <begin position="66"/>
        <end position="209"/>
    </location>
</feature>
<feature type="signal peptide" evidence="4">
    <location>
        <begin position="1"/>
        <end position="20"/>
    </location>
</feature>
<organism evidence="6">
    <name type="scientific">Proboscia inermis</name>
    <dbReference type="NCBI Taxonomy" id="420281"/>
    <lineage>
        <taxon>Eukaryota</taxon>
        <taxon>Sar</taxon>
        <taxon>Stramenopiles</taxon>
        <taxon>Ochrophyta</taxon>
        <taxon>Bacillariophyta</taxon>
        <taxon>Coscinodiscophyceae</taxon>
        <taxon>Rhizosoleniophycidae</taxon>
        <taxon>Rhizosoleniales</taxon>
        <taxon>Rhizosoleniaceae</taxon>
        <taxon>Proboscia</taxon>
    </lineage>
</organism>
<evidence type="ECO:0000313" key="6">
    <source>
        <dbReference type="EMBL" id="CAD8425306.1"/>
    </source>
</evidence>
<evidence type="ECO:0000256" key="1">
    <source>
        <dbReference type="ARBA" id="ARBA00022448"/>
    </source>
</evidence>
<dbReference type="AlphaFoldDB" id="A0A7S0GLW1"/>
<dbReference type="PROSITE" id="PS00194">
    <property type="entry name" value="THIOREDOXIN_1"/>
    <property type="match status" value="1"/>
</dbReference>
<dbReference type="EMBL" id="HBEL01046157">
    <property type="protein sequence ID" value="CAD8425306.1"/>
    <property type="molecule type" value="Transcribed_RNA"/>
</dbReference>
<dbReference type="InterPro" id="IPR017937">
    <property type="entry name" value="Thioredoxin_CS"/>
</dbReference>
<dbReference type="InterPro" id="IPR013766">
    <property type="entry name" value="Thioredoxin_domain"/>
</dbReference>
<dbReference type="GO" id="GO:0015035">
    <property type="term" value="F:protein-disulfide reductase activity"/>
    <property type="evidence" value="ECO:0007669"/>
    <property type="project" value="TreeGrafter"/>
</dbReference>
<dbReference type="Gene3D" id="3.40.30.10">
    <property type="entry name" value="Glutaredoxin"/>
    <property type="match status" value="1"/>
</dbReference>
<dbReference type="InterPro" id="IPR036249">
    <property type="entry name" value="Thioredoxin-like_sf"/>
</dbReference>
<dbReference type="GO" id="GO:0005737">
    <property type="term" value="C:cytoplasm"/>
    <property type="evidence" value="ECO:0007669"/>
    <property type="project" value="TreeGrafter"/>
</dbReference>
<evidence type="ECO:0000256" key="3">
    <source>
        <dbReference type="ARBA" id="ARBA00023157"/>
    </source>
</evidence>
<keyword evidence="1" id="KW-0813">Transport</keyword>
<gene>
    <name evidence="6" type="ORF">PINE0816_LOCUS21466</name>
</gene>
<dbReference type="PROSITE" id="PS51352">
    <property type="entry name" value="THIOREDOXIN_2"/>
    <property type="match status" value="1"/>
</dbReference>
<protein>
    <recommendedName>
        <fullName evidence="5">Thioredoxin domain-containing protein</fullName>
    </recommendedName>
</protein>
<evidence type="ECO:0000256" key="4">
    <source>
        <dbReference type="SAM" id="SignalP"/>
    </source>
</evidence>
<dbReference type="Pfam" id="PF00085">
    <property type="entry name" value="Thioredoxin"/>
    <property type="match status" value="1"/>
</dbReference>
<dbReference type="CDD" id="cd02947">
    <property type="entry name" value="TRX_family"/>
    <property type="match status" value="1"/>
</dbReference>
<evidence type="ECO:0000259" key="5">
    <source>
        <dbReference type="PROSITE" id="PS51352"/>
    </source>
</evidence>
<dbReference type="SUPFAM" id="SSF52833">
    <property type="entry name" value="Thioredoxin-like"/>
    <property type="match status" value="1"/>
</dbReference>
<dbReference type="PANTHER" id="PTHR45663:SF11">
    <property type="entry name" value="GEO12009P1"/>
    <property type="match status" value="1"/>
</dbReference>
<proteinExistence type="predicted"/>